<dbReference type="GO" id="GO:0016874">
    <property type="term" value="F:ligase activity"/>
    <property type="evidence" value="ECO:0007669"/>
    <property type="project" value="UniProtKB-KW"/>
</dbReference>
<name>A0ABT6ML13_9NOCA</name>
<evidence type="ECO:0000256" key="1">
    <source>
        <dbReference type="ARBA" id="ARBA00006432"/>
    </source>
</evidence>
<dbReference type="Pfam" id="PF13193">
    <property type="entry name" value="AMP-binding_C"/>
    <property type="match status" value="1"/>
</dbReference>
<dbReference type="InterPro" id="IPR025110">
    <property type="entry name" value="AMP-bd_C"/>
</dbReference>
<dbReference type="EMBL" id="JARXVC010000034">
    <property type="protein sequence ID" value="MDH6285011.1"/>
    <property type="molecule type" value="Genomic_DNA"/>
</dbReference>
<gene>
    <name evidence="5" type="ORF">M2280_006275</name>
</gene>
<accession>A0ABT6ML13</accession>
<dbReference type="InterPro" id="IPR045851">
    <property type="entry name" value="AMP-bd_C_sf"/>
</dbReference>
<dbReference type="PANTHER" id="PTHR43201">
    <property type="entry name" value="ACYL-COA SYNTHETASE"/>
    <property type="match status" value="1"/>
</dbReference>
<evidence type="ECO:0000259" key="3">
    <source>
        <dbReference type="Pfam" id="PF00501"/>
    </source>
</evidence>
<reference evidence="5 6" key="1">
    <citation type="submission" date="2023-04" db="EMBL/GenBank/DDBJ databases">
        <title>Forest soil microbial communities from Buena Vista Peninsula, Colon Province, Panama.</title>
        <authorList>
            <person name="Bouskill N."/>
        </authorList>
    </citation>
    <scope>NUCLEOTIDE SEQUENCE [LARGE SCALE GENOMIC DNA]</scope>
    <source>
        <strain evidence="5 6">CFH S0262</strain>
    </source>
</reference>
<dbReference type="Gene3D" id="3.30.300.30">
    <property type="match status" value="1"/>
</dbReference>
<dbReference type="InterPro" id="IPR000873">
    <property type="entry name" value="AMP-dep_synth/lig_dom"/>
</dbReference>
<keyword evidence="2 5" id="KW-0436">Ligase</keyword>
<dbReference type="Gene3D" id="3.40.50.12780">
    <property type="entry name" value="N-terminal domain of ligase-like"/>
    <property type="match status" value="1"/>
</dbReference>
<evidence type="ECO:0000259" key="4">
    <source>
        <dbReference type="Pfam" id="PF13193"/>
    </source>
</evidence>
<dbReference type="InterPro" id="IPR020845">
    <property type="entry name" value="AMP-binding_CS"/>
</dbReference>
<evidence type="ECO:0000313" key="6">
    <source>
        <dbReference type="Proteomes" id="UP001160334"/>
    </source>
</evidence>
<dbReference type="Proteomes" id="UP001160334">
    <property type="component" value="Unassembled WGS sequence"/>
</dbReference>
<comment type="similarity">
    <text evidence="1">Belongs to the ATP-dependent AMP-binding enzyme family.</text>
</comment>
<proteinExistence type="inferred from homology"/>
<dbReference type="EC" id="6.2.1.-" evidence="5"/>
<comment type="caution">
    <text evidence="5">The sequence shown here is derived from an EMBL/GenBank/DDBJ whole genome shotgun (WGS) entry which is preliminary data.</text>
</comment>
<dbReference type="PROSITE" id="PS00455">
    <property type="entry name" value="AMP_BINDING"/>
    <property type="match status" value="1"/>
</dbReference>
<dbReference type="InterPro" id="IPR042099">
    <property type="entry name" value="ANL_N_sf"/>
</dbReference>
<sequence>MTPTETLTASYWAARTEADLAEMTVGQMMHELAQQVPDRTAFVFAPPLESPRSWTYGELYETASQVARALLARYSPGDRIALWAPNCAEWVLLQHGCALAGVVLVTINPAYTSRELEYVLRQAEVTGVFHSESHRDTDMTSAVAAARAAIPEIAHTCSLSDWNRFLSEAPADTELPDVGPDDIAQIQFTSGTTGYPKGVLIHHRGMVNSARFVAQRAGFEDGYVSINAMPLFHIGGCGTMELGTFGSRGTYVLAPAFEPGHVLELIEIYQGAVTLAVPTMLLALLDHPDRGGRDLSSLAAVVSGGAVVPAELVRRVKDAFGCVFTITYGQTETCGPITETAPTDAVQEQSDTVGKALPHAEIQILDLGSGEPAPIDVPGEVCFRGPQVMAGYFGQPEETASALDRDGWLHSGDIGSMDSAGYITITGRMKDIINRGGEKVYPREVEDVLFDHPQIADVAVLGVPDAKWGEAVVAVLRIREDAGVPSTRNLTEFCRERLARYKTPVRWFAAEQFPQTPSGKIQKFALRDMISRRDDLDGPLVPLIDESEAQTD</sequence>
<protein>
    <submittedName>
        <fullName evidence="5">Fatty-acyl-CoA synthase</fullName>
        <ecNumber evidence="5">6.2.1.-</ecNumber>
    </submittedName>
</protein>
<feature type="domain" description="AMP-dependent synthetase/ligase" evidence="3">
    <location>
        <begin position="32"/>
        <end position="393"/>
    </location>
</feature>
<evidence type="ECO:0000256" key="2">
    <source>
        <dbReference type="ARBA" id="ARBA00022598"/>
    </source>
</evidence>
<keyword evidence="6" id="KW-1185">Reference proteome</keyword>
<dbReference type="Pfam" id="PF00501">
    <property type="entry name" value="AMP-binding"/>
    <property type="match status" value="1"/>
</dbReference>
<evidence type="ECO:0000313" key="5">
    <source>
        <dbReference type="EMBL" id="MDH6285011.1"/>
    </source>
</evidence>
<dbReference type="SUPFAM" id="SSF56801">
    <property type="entry name" value="Acetyl-CoA synthetase-like"/>
    <property type="match status" value="1"/>
</dbReference>
<feature type="domain" description="AMP-binding enzyme C-terminal" evidence="4">
    <location>
        <begin position="444"/>
        <end position="520"/>
    </location>
</feature>
<organism evidence="5 6">
    <name type="scientific">Prescottella agglutinans</name>
    <dbReference type="NCBI Taxonomy" id="1644129"/>
    <lineage>
        <taxon>Bacteria</taxon>
        <taxon>Bacillati</taxon>
        <taxon>Actinomycetota</taxon>
        <taxon>Actinomycetes</taxon>
        <taxon>Mycobacteriales</taxon>
        <taxon>Nocardiaceae</taxon>
        <taxon>Prescottella</taxon>
    </lineage>
</organism>
<dbReference type="RefSeq" id="WP_280764171.1">
    <property type="nucleotide sequence ID" value="NZ_JARXVC010000034.1"/>
</dbReference>
<dbReference type="PANTHER" id="PTHR43201:SF5">
    <property type="entry name" value="MEDIUM-CHAIN ACYL-COA LIGASE ACSF2, MITOCHONDRIAL"/>
    <property type="match status" value="1"/>
</dbReference>